<dbReference type="RefSeq" id="WP_035903633.1">
    <property type="nucleotide sequence ID" value="NZ_CAAAHN010000003.1"/>
</dbReference>
<comment type="caution">
    <text evidence="1">The sequence shown here is derived from an EMBL/GenBank/DDBJ whole genome shotgun (WGS) entry which is preliminary data.</text>
</comment>
<organism evidence="1 2">
    <name type="scientific">Legionella geestiana</name>
    <dbReference type="NCBI Taxonomy" id="45065"/>
    <lineage>
        <taxon>Bacteria</taxon>
        <taxon>Pseudomonadati</taxon>
        <taxon>Pseudomonadota</taxon>
        <taxon>Gammaproteobacteria</taxon>
        <taxon>Legionellales</taxon>
        <taxon>Legionellaceae</taxon>
        <taxon>Legionella</taxon>
    </lineage>
</organism>
<name>A0A0W0TP99_9GAMM</name>
<dbReference type="STRING" id="45065.Lgee_1743"/>
<proteinExistence type="predicted"/>
<evidence type="ECO:0000313" key="1">
    <source>
        <dbReference type="EMBL" id="KTC97422.1"/>
    </source>
</evidence>
<evidence type="ECO:0000313" key="2">
    <source>
        <dbReference type="Proteomes" id="UP000054785"/>
    </source>
</evidence>
<gene>
    <name evidence="1" type="ORF">Lgee_1743</name>
</gene>
<protein>
    <submittedName>
        <fullName evidence="1">Uncharacterized protein</fullName>
    </submittedName>
</protein>
<dbReference type="EMBL" id="LNYC01000070">
    <property type="protein sequence ID" value="KTC97422.1"/>
    <property type="molecule type" value="Genomic_DNA"/>
</dbReference>
<accession>A0A0W0TP99</accession>
<sequence>MRKRSLTLLLMPLWFATLTHADSASYWQCTSYDNENKQWLAKSTYQRAAINQAYDNCKKQSKKPESCKTAKEYCEAYVDGILSRPMWQCVAIDNLPNRWQGSIYTNRDEAIFGAKSWCQEQSVMPETCYVNLLMCSSLMATD</sequence>
<dbReference type="Proteomes" id="UP000054785">
    <property type="component" value="Unassembled WGS sequence"/>
</dbReference>
<reference evidence="1 2" key="1">
    <citation type="submission" date="2015-11" db="EMBL/GenBank/DDBJ databases">
        <title>Genomic analysis of 38 Legionella species identifies large and diverse effector repertoires.</title>
        <authorList>
            <person name="Burstein D."/>
            <person name="Amaro F."/>
            <person name="Zusman T."/>
            <person name="Lifshitz Z."/>
            <person name="Cohen O."/>
            <person name="Gilbert J.A."/>
            <person name="Pupko T."/>
            <person name="Shuman H.A."/>
            <person name="Segal G."/>
        </authorList>
    </citation>
    <scope>NUCLEOTIDE SEQUENCE [LARGE SCALE GENOMIC DNA]</scope>
    <source>
        <strain evidence="1 2">ATCC 49504</strain>
    </source>
</reference>
<keyword evidence="2" id="KW-1185">Reference proteome</keyword>
<dbReference type="OrthoDB" id="5652118at2"/>
<dbReference type="PATRIC" id="fig|45065.4.peg.1894"/>
<dbReference type="AlphaFoldDB" id="A0A0W0TP99"/>